<evidence type="ECO:0000256" key="1">
    <source>
        <dbReference type="SAM" id="MobiDB-lite"/>
    </source>
</evidence>
<feature type="compositionally biased region" description="Basic and acidic residues" evidence="1">
    <location>
        <begin position="1099"/>
        <end position="1117"/>
    </location>
</feature>
<feature type="compositionally biased region" description="Basic and acidic residues" evidence="1">
    <location>
        <begin position="1369"/>
        <end position="1402"/>
    </location>
</feature>
<evidence type="ECO:0000313" key="3">
    <source>
        <dbReference type="Proteomes" id="UP000807504"/>
    </source>
</evidence>
<feature type="compositionally biased region" description="Basic and acidic residues" evidence="1">
    <location>
        <begin position="660"/>
        <end position="673"/>
    </location>
</feature>
<feature type="compositionally biased region" description="Polar residues" evidence="1">
    <location>
        <begin position="568"/>
        <end position="583"/>
    </location>
</feature>
<dbReference type="EMBL" id="JABXBU010002228">
    <property type="protein sequence ID" value="KAF8771260.1"/>
    <property type="molecule type" value="Genomic_DNA"/>
</dbReference>
<feature type="region of interest" description="Disordered" evidence="1">
    <location>
        <begin position="456"/>
        <end position="522"/>
    </location>
</feature>
<feature type="compositionally biased region" description="Basic residues" evidence="1">
    <location>
        <begin position="1027"/>
        <end position="1038"/>
    </location>
</feature>
<feature type="compositionally biased region" description="Basic and acidic residues" evidence="1">
    <location>
        <begin position="1345"/>
        <end position="1357"/>
    </location>
</feature>
<comment type="caution">
    <text evidence="2">The sequence shown here is derived from an EMBL/GenBank/DDBJ whole genome shotgun (WGS) entry which is preliminary data.</text>
</comment>
<gene>
    <name evidence="2" type="ORF">HNY73_018701</name>
</gene>
<feature type="compositionally biased region" description="Basic and acidic residues" evidence="1">
    <location>
        <begin position="550"/>
        <end position="567"/>
    </location>
</feature>
<accession>A0A8T0EF50</accession>
<feature type="region of interest" description="Disordered" evidence="1">
    <location>
        <begin position="1"/>
        <end position="24"/>
    </location>
</feature>
<feature type="compositionally biased region" description="Basic residues" evidence="1">
    <location>
        <begin position="1057"/>
        <end position="1066"/>
    </location>
</feature>
<feature type="compositionally biased region" description="Basic and acidic residues" evidence="1">
    <location>
        <begin position="498"/>
        <end position="522"/>
    </location>
</feature>
<proteinExistence type="predicted"/>
<feature type="region of interest" description="Disordered" evidence="1">
    <location>
        <begin position="882"/>
        <end position="1122"/>
    </location>
</feature>
<feature type="compositionally biased region" description="Basic and acidic residues" evidence="1">
    <location>
        <begin position="682"/>
        <end position="742"/>
    </location>
</feature>
<feature type="compositionally biased region" description="Polar residues" evidence="1">
    <location>
        <begin position="296"/>
        <end position="312"/>
    </location>
</feature>
<feature type="region of interest" description="Disordered" evidence="1">
    <location>
        <begin position="1225"/>
        <end position="1274"/>
    </location>
</feature>
<feature type="compositionally biased region" description="Basic and acidic residues" evidence="1">
    <location>
        <begin position="751"/>
        <end position="832"/>
    </location>
</feature>
<feature type="compositionally biased region" description="Basic residues" evidence="1">
    <location>
        <begin position="457"/>
        <end position="478"/>
    </location>
</feature>
<feature type="compositionally biased region" description="Basic and acidic residues" evidence="1">
    <location>
        <begin position="1229"/>
        <end position="1274"/>
    </location>
</feature>
<feature type="region of interest" description="Disordered" evidence="1">
    <location>
        <begin position="548"/>
        <end position="609"/>
    </location>
</feature>
<feature type="region of interest" description="Disordered" evidence="1">
    <location>
        <begin position="1800"/>
        <end position="1827"/>
    </location>
</feature>
<feature type="compositionally biased region" description="Basic and acidic residues" evidence="1">
    <location>
        <begin position="1183"/>
        <end position="1205"/>
    </location>
</feature>
<organism evidence="2 3">
    <name type="scientific">Argiope bruennichi</name>
    <name type="common">Wasp spider</name>
    <name type="synonym">Aranea bruennichi</name>
    <dbReference type="NCBI Taxonomy" id="94029"/>
    <lineage>
        <taxon>Eukaryota</taxon>
        <taxon>Metazoa</taxon>
        <taxon>Ecdysozoa</taxon>
        <taxon>Arthropoda</taxon>
        <taxon>Chelicerata</taxon>
        <taxon>Arachnida</taxon>
        <taxon>Araneae</taxon>
        <taxon>Araneomorphae</taxon>
        <taxon>Entelegynae</taxon>
        <taxon>Araneoidea</taxon>
        <taxon>Araneidae</taxon>
        <taxon>Argiope</taxon>
    </lineage>
</organism>
<feature type="compositionally biased region" description="Basic and acidic residues" evidence="1">
    <location>
        <begin position="1801"/>
        <end position="1822"/>
    </location>
</feature>
<feature type="region of interest" description="Disordered" evidence="1">
    <location>
        <begin position="362"/>
        <end position="383"/>
    </location>
</feature>
<feature type="compositionally biased region" description="Basic and acidic residues" evidence="1">
    <location>
        <begin position="584"/>
        <end position="597"/>
    </location>
</feature>
<feature type="compositionally biased region" description="Basic and acidic residues" evidence="1">
    <location>
        <begin position="1068"/>
        <end position="1092"/>
    </location>
</feature>
<evidence type="ECO:0000313" key="2">
    <source>
        <dbReference type="EMBL" id="KAF8771260.1"/>
    </source>
</evidence>
<feature type="compositionally biased region" description="Basic and acidic residues" evidence="1">
    <location>
        <begin position="855"/>
        <end position="869"/>
    </location>
</feature>
<dbReference type="Proteomes" id="UP000807504">
    <property type="component" value="Unassembled WGS sequence"/>
</dbReference>
<feature type="compositionally biased region" description="Acidic residues" evidence="1">
    <location>
        <begin position="3158"/>
        <end position="3167"/>
    </location>
</feature>
<reference evidence="2" key="2">
    <citation type="submission" date="2020-06" db="EMBL/GenBank/DDBJ databases">
        <authorList>
            <person name="Sheffer M."/>
        </authorList>
    </citation>
    <scope>NUCLEOTIDE SEQUENCE</scope>
</reference>
<name>A0A8T0EF50_ARGBR</name>
<protein>
    <submittedName>
        <fullName evidence="2">Fibrous sheath-interacting protein 2 like protein</fullName>
    </submittedName>
</protein>
<feature type="region of interest" description="Disordered" evidence="1">
    <location>
        <begin position="1344"/>
        <end position="1409"/>
    </location>
</feature>
<keyword evidence="3" id="KW-1185">Reference proteome</keyword>
<feature type="region of interest" description="Disordered" evidence="1">
    <location>
        <begin position="650"/>
        <end position="869"/>
    </location>
</feature>
<sequence>MDPELLALPRTPASEKTPVPPPKSLPIDDLPMWRKIPFDAKFPVPKLPERDTQLCTAKVGETLFHTYPGKKFDLTGTEKNNIPFLSYNSLNDPYLRYYFRSSPSYKDLVSKGLITPDGKVKADITEYNQYRMYLHHMWAMEIHQLRKNQEAEEEKRLQTLLKAVEEEDSICKNIIDNQDIINTDIVMEKLAAKLEASDFSAEYSENPLIRSLINWKQYQKILEKMRLRWEKLRENSRNCYNRVIKLQEKQKEKQRILCEKRQNLYKSMWNRHKHEISQRTLKQYQKVYPHKERSISPDTAIQDTSGISSRSGQYPKLEVLSPEKYRKSSFSSSDFRYSQANDSYEWEDSIDSIKMKETESFFKRPYPSSPDEGSYFDTRTSTNDGQANVVSEIASGIVESVKKKIRLAHMSSSSSNEETDVSDKFYTDKKRSPFQKFSSTDNDFLDSSLETFEGNKKIKPSKQQGMKKRQKIKGKSLKSKLLSPYLGGTESSANGIANKERLYEQQHMKVSKEPSRDKRDIRTLKRYSSLDADDSSILLKYLYGLPGSAEDTKKIPSSDTDQFKEQQKTQPESQFSIESTDLSKSSRTDKETDIYDKQHRKLKDRKNLQEEAYSLDEELRNTDSETITDIKSFKKVTPVKKQNKDIFQTASEGIQMKRHLQPDIKTKITEPNKRRTPQQARELSENERQSEVSKLNKDHIPKTKQPVDIEKDLKSQGLKKDSVGKTEIKSKSPKTDMYEHGKAKMATSKDLTPEKMLKSTRQADEKMKYSKGESKIPSKEDGQHKKEISTEKEKNKDSEEKIRKQDNDSEKLKRKEKFPLKGDHKSEFHEDLDSVSETNKSKESSSDISSTDNSITDKKTEPSLKTKKKECFDDVIASKELKTKFKKGQIRPAEITQLSNKENDMSLKVKDVLKRAPKSEHRKDKIKDSKPSSSEESRSESPFKVEKDILQSETKKNQYAKDDRKSKELTVKRKIEGRIKSPSEFKQESDSSKVKVHEKDKLKLKDTFKTSPKSERNDNGNKDIKTTIRKAIHQKTPPKTKDSEISSIPKTTEVYKKTRISKRVSPKGKSEPKSTRHDTDSEKDEIKAKDEFLYSPGCEFHKEVGKDPETCSSKEDIPEISLTDIHSMTQEEVFPHAMMKKKKFQSEKISEELPIKDKIKERGTIPSYDKKITKEGEMKLRTKDILKRTSEDSSKDSEISPREEYITEPSWMDVSSIDKKRVISPLKKKREDLRDGKISKTLPIKEKSKGQENIPRSDESSEEQFDIRTRTKDELEGVLKHEHRRDIDEDSDVRSVEDASIYYDSNHHPKVAITEKSPKLGDFFKDAYQDRKRKVDEEFNSYIASRRDANRLDKENQLPKSPTGIKGFFRKDIRSEDLKKDNETDKKTYPDLGERPNGRDSKPICSPEIWKETTQQKSKQAEKYFFLQKQKLFSHDLQKKSPGLKKRHESKIDVYKDIIELDEERSPEISKSPQKMKENLQNYFLFQQRPLRKRDQDDGISSSDFDWKREEDEIDAVVHSKKDSLGHSQGSLEIKKALHSYSFLFHKPRFCKAYNREDKFKSFAEQYDAKEKDRHTDKEESSDILRSFKKIHDERKRKLREDFNLYVLSKRNVYDNTHDLESDLAEKSHKLDDYFKEAYQERKRKIDEEFNRYIVSRRDEKHSDTINLLLEIPEATRDFSKSDIKTDHKTEEIDIDNKAPKERAVIGKVREVYIDQLGKIQKPKEDKRVLELDEAVIKENNMPRKLTEIEAQEITKVIDDKEMKEQKFKTERYVESIEAPIEQKEKDGFKEMKLRHTKDKIKKEDEKQKAEIADKSTEDSKENYGYAETKLEQMEDEPEMKKISEEQDDRAFRKYITFPDVSRLKSEASPLYDETEDEFSKGSSYEDSIDDIIEKFKSKIPEIAPDDEVNFEYEEVQKVFGDKMFAGSESIKYIKTDEEENYEEKHKPVRKKDLKITQTKLEWSQPLKVTPERVQKIKSDLEVCKKEFIQDPKYFETISAPEDDDKTKSKNEIHQLILDKALGTDIIDRKALEEKMLPKSKKLHTSVLKSPEKIEIKRQKKFIYKINEKKYLYFTRISIPVDQTTSFSLSKELDSKDSSTLATPTDISIFSGIPDPSILDVKRNGNKGKQYEVFILKNASVEDEKSTSFSSPEKEHSKKVLDDLEFIESTDVSVVDHSNKFETADSFSTANLISHITKEARGLEYVCTMSEPLIKLSDNVYISPNETSFGKRVSHILPEIKTLSEQDPNLKDVENQLIHGLQKLLNSTAPPRCDLEQAEEQQCSEFYAVCSSDESIKQKPTQLESIMKGSLFDVENRENVLNTTKDFLFVAPSQKTIQGLEVVDENLDRFITNFQNPLKKPIITLSSPTKESYSSSSENDEISKHSYFPISLPDAYFGSTRKILLDHIHVQTLEETDLTKEENTFDEISRMFEVSTAEQKYHSLKKTLPFLKPMLSELEKGREDIPFAISLPDSYYESGSENDSITRYSSSSFSIADNKTKILGVNEEISEMEDVSERKQQFHALAKFLPPTRAKDIMTITELKDNILETSEKRQKYHNLKKILPPSLSGTALIKLESNLLQPVCADNELINIMLPDAYFGTASSDYLLELHLSDEEMNAMKKAQKYHTFQKILPPPKPAITSDAEFKNMINQFSSDNENISLPDAYFATEDEKDFPFKVYQSSHSKNKSYHKEKSKVDSKHSVEGQKYHVLKKNLPPSKFETSKDRKNISDDSIEIGLIRLPNAFYETGNESSITFSKDSVFYETQEVDVSSNVIRISTDNQEYYHLTKFLPPMKPKSGITAADMIAKNIPLQHASKFHIISPKFSFLEAKELVHLGPRKVSEVKPIAETPIRLIHDKHHQKVETLKFSQDFANVLQHLLNEQQPSSVEDISILKQKPMSIEITGELQNLLKTLQNRLLEPFKESRKENRVHSIAPAFGTSYENQTWDSALDSESYTLLVDATKTDPVILIINKSSDPNTIIELNITEFLKPYLQQSLDASGLENPCTPILERQPPKSSETEVVPPSNFDKLEVLEKPHSTKTETLAPNSKVHLQNSAPVIIKTISAEMDDTFSKKIQDKDFPNKEKLEDLIESIKEITAKRVIHKTLPRRRVVKPEPGARNSNQLLWDAQNFQHYEVDSNKTSVCGHSRDKSFNDESTDQEDSEEELEKIHILKSGKEGICKDENQKYEMQSKTLYEFLDKSHRLPADKSSGTIPIENLPQIDDEGRQEVLWSQGPSTSYIDVQHTPEELQLLIPENPDNRRRGISAILNKINDAISRIESFDRNKIKSRRRKKKSKTERKAVKGIFKTDSILDETTVAVESDTEGNDSS</sequence>
<feature type="compositionally biased region" description="Basic and acidic residues" evidence="1">
    <location>
        <begin position="901"/>
        <end position="1026"/>
    </location>
</feature>
<feature type="region of interest" description="Disordered" evidence="1">
    <location>
        <begin position="1183"/>
        <end position="1211"/>
    </location>
</feature>
<feature type="region of interest" description="Disordered" evidence="1">
    <location>
        <begin position="3145"/>
        <end position="3167"/>
    </location>
</feature>
<feature type="region of interest" description="Disordered" evidence="1">
    <location>
        <begin position="287"/>
        <end position="313"/>
    </location>
</feature>
<reference evidence="2" key="1">
    <citation type="journal article" date="2020" name="bioRxiv">
        <title>Chromosome-level reference genome of the European wasp spider Argiope bruennichi: a resource for studies on range expansion and evolutionary adaptation.</title>
        <authorList>
            <person name="Sheffer M.M."/>
            <person name="Hoppe A."/>
            <person name="Krehenwinkel H."/>
            <person name="Uhl G."/>
            <person name="Kuss A.W."/>
            <person name="Jensen L."/>
            <person name="Jensen C."/>
            <person name="Gillespie R.G."/>
            <person name="Hoff K.J."/>
            <person name="Prost S."/>
        </authorList>
    </citation>
    <scope>NUCLEOTIDE SEQUENCE</scope>
</reference>